<feature type="transmembrane region" description="Helical" evidence="2">
    <location>
        <begin position="26"/>
        <end position="43"/>
    </location>
</feature>
<organism evidence="3 5">
    <name type="scientific">Flavonifractor plautii</name>
    <name type="common">Fusobacterium plautii</name>
    <dbReference type="NCBI Taxonomy" id="292800"/>
    <lineage>
        <taxon>Bacteria</taxon>
        <taxon>Bacillati</taxon>
        <taxon>Bacillota</taxon>
        <taxon>Clostridia</taxon>
        <taxon>Eubacteriales</taxon>
        <taxon>Oscillospiraceae</taxon>
        <taxon>Flavonifractor</taxon>
    </lineage>
</organism>
<keyword evidence="2" id="KW-0812">Transmembrane</keyword>
<feature type="compositionally biased region" description="Basic and acidic residues" evidence="1">
    <location>
        <begin position="139"/>
        <end position="157"/>
    </location>
</feature>
<dbReference type="RefSeq" id="WP_021630745.1">
    <property type="nucleotide sequence ID" value="NZ_BAABZG010000001.1"/>
</dbReference>
<reference evidence="3" key="1">
    <citation type="submission" date="2023-01" db="EMBL/GenBank/DDBJ databases">
        <title>Human gut microbiome strain richness.</title>
        <authorList>
            <person name="Chen-Liaw A."/>
        </authorList>
    </citation>
    <scope>NUCLEOTIDE SEQUENCE</scope>
    <source>
        <strain evidence="4">1001287st1_F4_1001285I_161205</strain>
        <strain evidence="3">2225st1_A6_2225SCRN_200828</strain>
    </source>
</reference>
<evidence type="ECO:0000313" key="3">
    <source>
        <dbReference type="EMBL" id="MDB7908881.1"/>
    </source>
</evidence>
<keyword evidence="2" id="KW-0472">Membrane</keyword>
<dbReference type="EMBL" id="JAQLWO010000049">
    <property type="protein sequence ID" value="MDB7908881.1"/>
    <property type="molecule type" value="Genomic_DNA"/>
</dbReference>
<evidence type="ECO:0000256" key="1">
    <source>
        <dbReference type="SAM" id="MobiDB-lite"/>
    </source>
</evidence>
<evidence type="ECO:0000256" key="2">
    <source>
        <dbReference type="SAM" id="Phobius"/>
    </source>
</evidence>
<evidence type="ECO:0000313" key="4">
    <source>
        <dbReference type="EMBL" id="MDB7935599.1"/>
    </source>
</evidence>
<protein>
    <submittedName>
        <fullName evidence="3">PrgI family protein</fullName>
    </submittedName>
</protein>
<dbReference type="EMBL" id="JAQLWV010000048">
    <property type="protein sequence ID" value="MDB7935599.1"/>
    <property type="molecule type" value="Genomic_DNA"/>
</dbReference>
<keyword evidence="2" id="KW-1133">Transmembrane helix</keyword>
<dbReference type="InterPro" id="IPR024414">
    <property type="entry name" value="Uncharacterised_PrgI"/>
</dbReference>
<proteinExistence type="predicted"/>
<accession>A0AAW6CC99</accession>
<name>A0AAW6CC99_FLAPL</name>
<evidence type="ECO:0000313" key="5">
    <source>
        <dbReference type="Proteomes" id="UP001211006"/>
    </source>
</evidence>
<dbReference type="Proteomes" id="UP001211173">
    <property type="component" value="Unassembled WGS sequence"/>
</dbReference>
<gene>
    <name evidence="3" type="ORF">PND83_23135</name>
    <name evidence="4" type="ORF">PNE06_21160</name>
</gene>
<dbReference type="Proteomes" id="UP001211006">
    <property type="component" value="Unassembled WGS sequence"/>
</dbReference>
<dbReference type="Pfam" id="PF12666">
    <property type="entry name" value="PrgI"/>
    <property type="match status" value="1"/>
</dbReference>
<feature type="region of interest" description="Disordered" evidence="1">
    <location>
        <begin position="124"/>
        <end position="157"/>
    </location>
</feature>
<dbReference type="AlphaFoldDB" id="A0AAW6CC99"/>
<comment type="caution">
    <text evidence="3">The sequence shown here is derived from an EMBL/GenBank/DDBJ whole genome shotgun (WGS) entry which is preliminary data.</text>
</comment>
<feature type="transmembrane region" description="Helical" evidence="2">
    <location>
        <begin position="49"/>
        <end position="69"/>
    </location>
</feature>
<sequence length="157" mass="17777">MAYVSVPKDLTKVKTKVAFNLTKRQLICFGSGALIGVPLFFFLRGSLGTSTAALVMVLTMLPFFFLAMYERNGQPLEKVVRQFVRLYFLRPKKRPYKTNNFYAALARQDQLDREVYRIVQGKKANACQGRAGKRPPQADPRRAPGDRRGHPQGGPDR</sequence>